<dbReference type="EMBL" id="LAZR01034647">
    <property type="protein sequence ID" value="KKL44745.1"/>
    <property type="molecule type" value="Genomic_DNA"/>
</dbReference>
<comment type="caution">
    <text evidence="1">The sequence shown here is derived from an EMBL/GenBank/DDBJ whole genome shotgun (WGS) entry which is preliminary data.</text>
</comment>
<accession>A0A0F9EIP2</accession>
<protein>
    <submittedName>
        <fullName evidence="1">Uncharacterized protein</fullName>
    </submittedName>
</protein>
<reference evidence="1" key="1">
    <citation type="journal article" date="2015" name="Nature">
        <title>Complex archaea that bridge the gap between prokaryotes and eukaryotes.</title>
        <authorList>
            <person name="Spang A."/>
            <person name="Saw J.H."/>
            <person name="Jorgensen S.L."/>
            <person name="Zaremba-Niedzwiedzka K."/>
            <person name="Martijn J."/>
            <person name="Lind A.E."/>
            <person name="van Eijk R."/>
            <person name="Schleper C."/>
            <person name="Guy L."/>
            <person name="Ettema T.J."/>
        </authorList>
    </citation>
    <scope>NUCLEOTIDE SEQUENCE</scope>
</reference>
<name>A0A0F9EIP2_9ZZZZ</name>
<evidence type="ECO:0000313" key="1">
    <source>
        <dbReference type="EMBL" id="KKL44745.1"/>
    </source>
</evidence>
<proteinExistence type="predicted"/>
<dbReference type="AlphaFoldDB" id="A0A0F9EIP2"/>
<organism evidence="1">
    <name type="scientific">marine sediment metagenome</name>
    <dbReference type="NCBI Taxonomy" id="412755"/>
    <lineage>
        <taxon>unclassified sequences</taxon>
        <taxon>metagenomes</taxon>
        <taxon>ecological metagenomes</taxon>
    </lineage>
</organism>
<gene>
    <name evidence="1" type="ORF">LCGC14_2362620</name>
</gene>
<sequence length="156" mass="18329">MILNEWFKIIVTHGQVERLDEAILYFEDELKEARKECAIKGSLEQASARLPGHFEYRYAQLKEIEAILRYMDTELKKIRSVFFKTYKEHYNTELIARDIEKYIDGEDDVVAWSQATNSLMLIRDQFIGVTSSLDHKNWMIGHITKLRVAGIEDTKL</sequence>